<feature type="non-terminal residue" evidence="2">
    <location>
        <position position="102"/>
    </location>
</feature>
<dbReference type="AlphaFoldDB" id="A0A232LS69"/>
<reference evidence="2 3" key="1">
    <citation type="journal article" date="2015" name="Environ. Microbiol.">
        <title>Metagenome sequence of Elaphomyces granulatus from sporocarp tissue reveals Ascomycota ectomycorrhizal fingerprints of genome expansion and a Proteobacteria-rich microbiome.</title>
        <authorList>
            <person name="Quandt C.A."/>
            <person name="Kohler A."/>
            <person name="Hesse C.N."/>
            <person name="Sharpton T.J."/>
            <person name="Martin F."/>
            <person name="Spatafora J.W."/>
        </authorList>
    </citation>
    <scope>NUCLEOTIDE SEQUENCE [LARGE SCALE GENOMIC DNA]</scope>
    <source>
        <strain evidence="2 3">OSC145934</strain>
    </source>
</reference>
<keyword evidence="3" id="KW-1185">Reference proteome</keyword>
<sequence>MDQRSNLNKMNRALMGKDEEPTPSPRHPSVPDRNLPKINIAATSAVGFMRHVGKKDSEIFTTSLYELDKVIADKKEPEIQDEPEMQALIDQILPEQYKLWKD</sequence>
<proteinExistence type="predicted"/>
<name>A0A232LS69_9EURO</name>
<dbReference type="EMBL" id="NPHW01005232">
    <property type="protein sequence ID" value="OXV06972.1"/>
    <property type="molecule type" value="Genomic_DNA"/>
</dbReference>
<organism evidence="2 3">
    <name type="scientific">Elaphomyces granulatus</name>
    <dbReference type="NCBI Taxonomy" id="519963"/>
    <lineage>
        <taxon>Eukaryota</taxon>
        <taxon>Fungi</taxon>
        <taxon>Dikarya</taxon>
        <taxon>Ascomycota</taxon>
        <taxon>Pezizomycotina</taxon>
        <taxon>Eurotiomycetes</taxon>
        <taxon>Eurotiomycetidae</taxon>
        <taxon>Eurotiales</taxon>
        <taxon>Elaphomycetaceae</taxon>
        <taxon>Elaphomyces</taxon>
    </lineage>
</organism>
<dbReference type="OrthoDB" id="4502494at2759"/>
<evidence type="ECO:0000313" key="2">
    <source>
        <dbReference type="EMBL" id="OXV06972.1"/>
    </source>
</evidence>
<evidence type="ECO:0000313" key="3">
    <source>
        <dbReference type="Proteomes" id="UP000243515"/>
    </source>
</evidence>
<gene>
    <name evidence="2" type="ORF">Egran_05262</name>
</gene>
<dbReference type="Proteomes" id="UP000243515">
    <property type="component" value="Unassembled WGS sequence"/>
</dbReference>
<comment type="caution">
    <text evidence="2">The sequence shown here is derived from an EMBL/GenBank/DDBJ whole genome shotgun (WGS) entry which is preliminary data.</text>
</comment>
<accession>A0A232LS69</accession>
<protein>
    <submittedName>
        <fullName evidence="2">Uncharacterized protein</fullName>
    </submittedName>
</protein>
<feature type="region of interest" description="Disordered" evidence="1">
    <location>
        <begin position="1"/>
        <end position="36"/>
    </location>
</feature>
<evidence type="ECO:0000256" key="1">
    <source>
        <dbReference type="SAM" id="MobiDB-lite"/>
    </source>
</evidence>